<accession>A0ABW3YJR4</accession>
<evidence type="ECO:0000313" key="2">
    <source>
        <dbReference type="Proteomes" id="UP001597260"/>
    </source>
</evidence>
<gene>
    <name evidence="1" type="ORF">ACFQ4H_26955</name>
</gene>
<evidence type="ECO:0000313" key="1">
    <source>
        <dbReference type="EMBL" id="MFD1324729.1"/>
    </source>
</evidence>
<keyword evidence="2" id="KW-1185">Reference proteome</keyword>
<sequence length="76" mass="8350">MPLNRTLRRLLGAVPGIRQLRRELSATRGTAAEALRLATESARAVESLLQSELELKRELAALRATDAGTARAERVR</sequence>
<protein>
    <submittedName>
        <fullName evidence="1">Uncharacterized protein</fullName>
    </submittedName>
</protein>
<proteinExistence type="predicted"/>
<dbReference type="RefSeq" id="WP_377575840.1">
    <property type="nucleotide sequence ID" value="NZ_JBHTMP010000056.1"/>
</dbReference>
<organism evidence="1 2">
    <name type="scientific">Micromonospora sonneratiae</name>
    <dbReference type="NCBI Taxonomy" id="1184706"/>
    <lineage>
        <taxon>Bacteria</taxon>
        <taxon>Bacillati</taxon>
        <taxon>Actinomycetota</taxon>
        <taxon>Actinomycetes</taxon>
        <taxon>Micromonosporales</taxon>
        <taxon>Micromonosporaceae</taxon>
        <taxon>Micromonospora</taxon>
    </lineage>
</organism>
<comment type="caution">
    <text evidence="1">The sequence shown here is derived from an EMBL/GenBank/DDBJ whole genome shotgun (WGS) entry which is preliminary data.</text>
</comment>
<dbReference type="Proteomes" id="UP001597260">
    <property type="component" value="Unassembled WGS sequence"/>
</dbReference>
<dbReference type="EMBL" id="JBHTMP010000056">
    <property type="protein sequence ID" value="MFD1324729.1"/>
    <property type="molecule type" value="Genomic_DNA"/>
</dbReference>
<reference evidence="2" key="1">
    <citation type="journal article" date="2019" name="Int. J. Syst. Evol. Microbiol.">
        <title>The Global Catalogue of Microorganisms (GCM) 10K type strain sequencing project: providing services to taxonomists for standard genome sequencing and annotation.</title>
        <authorList>
            <consortium name="The Broad Institute Genomics Platform"/>
            <consortium name="The Broad Institute Genome Sequencing Center for Infectious Disease"/>
            <person name="Wu L."/>
            <person name="Ma J."/>
        </authorList>
    </citation>
    <scope>NUCLEOTIDE SEQUENCE [LARGE SCALE GENOMIC DNA]</scope>
    <source>
        <strain evidence="2">JCM 31037</strain>
    </source>
</reference>
<name>A0ABW3YJR4_9ACTN</name>